<reference evidence="2" key="1">
    <citation type="journal article" date="2014" name="Int. J. Syst. Evol. Microbiol.">
        <title>Complete genome sequence of Corynebacterium casei LMG S-19264T (=DSM 44701T), isolated from a smear-ripened cheese.</title>
        <authorList>
            <consortium name="US DOE Joint Genome Institute (JGI-PGF)"/>
            <person name="Walter F."/>
            <person name="Albersmeier A."/>
            <person name="Kalinowski J."/>
            <person name="Ruckert C."/>
        </authorList>
    </citation>
    <scope>NUCLEOTIDE SEQUENCE</scope>
    <source>
        <strain evidence="2">JCM 4815</strain>
    </source>
</reference>
<protein>
    <submittedName>
        <fullName evidence="2">Uncharacterized protein</fullName>
    </submittedName>
</protein>
<comment type="caution">
    <text evidence="2">The sequence shown here is derived from an EMBL/GenBank/DDBJ whole genome shotgun (WGS) entry which is preliminary data.</text>
</comment>
<proteinExistence type="predicted"/>
<reference evidence="2" key="2">
    <citation type="submission" date="2020-09" db="EMBL/GenBank/DDBJ databases">
        <authorList>
            <person name="Sun Q."/>
            <person name="Ohkuma M."/>
        </authorList>
    </citation>
    <scope>NUCLEOTIDE SEQUENCE</scope>
    <source>
        <strain evidence="2">JCM 4815</strain>
    </source>
</reference>
<gene>
    <name evidence="2" type="ORF">GCM10010365_18120</name>
</gene>
<evidence type="ECO:0000256" key="1">
    <source>
        <dbReference type="SAM" id="MobiDB-lite"/>
    </source>
</evidence>
<evidence type="ECO:0000313" key="2">
    <source>
        <dbReference type="EMBL" id="GGY99766.1"/>
    </source>
</evidence>
<organism evidence="2 3">
    <name type="scientific">Streptomyces poonensis</name>
    <dbReference type="NCBI Taxonomy" id="68255"/>
    <lineage>
        <taxon>Bacteria</taxon>
        <taxon>Bacillati</taxon>
        <taxon>Actinomycetota</taxon>
        <taxon>Actinomycetes</taxon>
        <taxon>Kitasatosporales</taxon>
        <taxon>Streptomycetaceae</taxon>
        <taxon>Streptomyces</taxon>
    </lineage>
</organism>
<dbReference type="AlphaFoldDB" id="A0A918PCC1"/>
<dbReference type="RefSeq" id="WP_189857064.1">
    <property type="nucleotide sequence ID" value="NZ_BMVW01000002.1"/>
</dbReference>
<feature type="compositionally biased region" description="Basic and acidic residues" evidence="1">
    <location>
        <begin position="123"/>
        <end position="147"/>
    </location>
</feature>
<sequence length="260" mass="27976">MKQSGTTTLLQGAVQDLASGVVSALRGGDHTRESGTWFSVSANDGTGDLALAAVRVLGADAVLPHVLLRMPPGADQLALFSKAMAAYPPATGAAPTLLWSHWGMTRALRALRRLDAPPADRPTGAEDHEHHEHHERDERHEREHPESEPDAGWLEDVSWQVLTHQLAVLAPLAVPGEDSAVARAARRRPVDVARGFVRAVRRRDWLQAAGAGRWLTLLEGVPDTLGLESGLDFVALMGGDDPRVALQVRAAQLMRTGEPV</sequence>
<evidence type="ECO:0000313" key="3">
    <source>
        <dbReference type="Proteomes" id="UP000622166"/>
    </source>
</evidence>
<dbReference type="Proteomes" id="UP000622166">
    <property type="component" value="Unassembled WGS sequence"/>
</dbReference>
<keyword evidence="3" id="KW-1185">Reference proteome</keyword>
<feature type="region of interest" description="Disordered" evidence="1">
    <location>
        <begin position="116"/>
        <end position="150"/>
    </location>
</feature>
<accession>A0A918PCC1</accession>
<name>A0A918PCC1_9ACTN</name>
<dbReference type="EMBL" id="BMVW01000002">
    <property type="protein sequence ID" value="GGY99766.1"/>
    <property type="molecule type" value="Genomic_DNA"/>
</dbReference>